<feature type="region of interest" description="Disordered" evidence="1">
    <location>
        <begin position="39"/>
        <end position="73"/>
    </location>
</feature>
<proteinExistence type="predicted"/>
<evidence type="ECO:0000313" key="3">
    <source>
        <dbReference type="EMBL" id="MBM7619375.1"/>
    </source>
</evidence>
<keyword evidence="4" id="KW-1185">Reference proteome</keyword>
<comment type="caution">
    <text evidence="3">The sequence shown here is derived from an EMBL/GenBank/DDBJ whole genome shotgun (WGS) entry which is preliminary data.</text>
</comment>
<reference evidence="3 4" key="1">
    <citation type="submission" date="2021-01" db="EMBL/GenBank/DDBJ databases">
        <title>Genomic Encyclopedia of Type Strains, Phase IV (KMG-IV): sequencing the most valuable type-strain genomes for metagenomic binning, comparative biology and taxonomic classification.</title>
        <authorList>
            <person name="Goeker M."/>
        </authorList>
    </citation>
    <scope>NUCLEOTIDE SEQUENCE [LARGE SCALE GENOMIC DNA]</scope>
    <source>
        <strain evidence="3 4">DSM 25879</strain>
    </source>
</reference>
<dbReference type="Proteomes" id="UP000737402">
    <property type="component" value="Unassembled WGS sequence"/>
</dbReference>
<dbReference type="PANTHER" id="PTHR34385:SF1">
    <property type="entry name" value="PEPTIDOGLYCAN L-ALANYL-D-GLUTAMATE ENDOPEPTIDASE CWLK"/>
    <property type="match status" value="1"/>
</dbReference>
<dbReference type="Pfam" id="PF02557">
    <property type="entry name" value="VanY"/>
    <property type="match status" value="1"/>
</dbReference>
<dbReference type="InterPro" id="IPR003709">
    <property type="entry name" value="VanY-like_core_dom"/>
</dbReference>
<dbReference type="SUPFAM" id="SSF55166">
    <property type="entry name" value="Hedgehog/DD-peptidase"/>
    <property type="match status" value="1"/>
</dbReference>
<dbReference type="CDD" id="cd14852">
    <property type="entry name" value="LD-carboxypeptidase"/>
    <property type="match status" value="1"/>
</dbReference>
<dbReference type="Gene3D" id="3.30.1380.10">
    <property type="match status" value="1"/>
</dbReference>
<gene>
    <name evidence="3" type="ORF">JOC95_001224</name>
</gene>
<dbReference type="PANTHER" id="PTHR34385">
    <property type="entry name" value="D-ALANYL-D-ALANINE CARBOXYPEPTIDASE"/>
    <property type="match status" value="1"/>
</dbReference>
<evidence type="ECO:0000259" key="2">
    <source>
        <dbReference type="Pfam" id="PF02557"/>
    </source>
</evidence>
<name>A0ABS2NXH8_9BACI</name>
<dbReference type="EMBL" id="JAFBED010000002">
    <property type="protein sequence ID" value="MBM7619375.1"/>
    <property type="molecule type" value="Genomic_DNA"/>
</dbReference>
<dbReference type="InterPro" id="IPR009045">
    <property type="entry name" value="Zn_M74/Hedgehog-like"/>
</dbReference>
<organism evidence="3 4">
    <name type="scientific">Sutcliffiella tianshenii</name>
    <dbReference type="NCBI Taxonomy" id="1463404"/>
    <lineage>
        <taxon>Bacteria</taxon>
        <taxon>Bacillati</taxon>
        <taxon>Bacillota</taxon>
        <taxon>Bacilli</taxon>
        <taxon>Bacillales</taxon>
        <taxon>Bacillaceae</taxon>
        <taxon>Sutcliffiella</taxon>
    </lineage>
</organism>
<dbReference type="InterPro" id="IPR058193">
    <property type="entry name" value="VanY/YodJ_core_dom"/>
</dbReference>
<protein>
    <submittedName>
        <fullName evidence="3">LAS superfamily LD-carboxypeptidase LdcB</fullName>
    </submittedName>
</protein>
<dbReference type="PROSITE" id="PS51257">
    <property type="entry name" value="PROKAR_LIPOPROTEIN"/>
    <property type="match status" value="1"/>
</dbReference>
<feature type="domain" description="D-alanyl-D-alanine carboxypeptidase-like core" evidence="2">
    <location>
        <begin position="135"/>
        <end position="264"/>
    </location>
</feature>
<dbReference type="InterPro" id="IPR052179">
    <property type="entry name" value="DD-CPase-like"/>
</dbReference>
<sequence length="287" mass="32794">MKLKIVAAFVSVSLLSGCSQQIKDIDWKFWEKFSGEENNANVSEEVPAEKDKSPDETEGVQGEPEKEPEAPPINENEYALDEEYFTVLNQEKVIENTDNILLVVNKNQALPADYVPADLTIPNVAFSFEGDYEKKYLREEAARALEDLFAAATSENVELFAVSGYRSYETQYGVYNSYVKKWGEEKTNTFSAIPGHSEHQTGLTMDISSRSNALDLTEEFGETPEGQWVKQNAYKHGFIIRYPKGKEVVTGYQYEPWHLRYVGKEVAEYIHKHDITLEEFFDRAIKQ</sequence>
<evidence type="ECO:0000256" key="1">
    <source>
        <dbReference type="SAM" id="MobiDB-lite"/>
    </source>
</evidence>
<dbReference type="RefSeq" id="WP_204414378.1">
    <property type="nucleotide sequence ID" value="NZ_JAFBED010000002.1"/>
</dbReference>
<evidence type="ECO:0000313" key="4">
    <source>
        <dbReference type="Proteomes" id="UP000737402"/>
    </source>
</evidence>
<accession>A0ABS2NXH8</accession>